<keyword evidence="3" id="KW-0963">Cytoplasm</keyword>
<gene>
    <name evidence="9" type="ORF">BCR43DRAFT_521667</name>
</gene>
<evidence type="ECO:0008006" key="11">
    <source>
        <dbReference type="Google" id="ProtNLM"/>
    </source>
</evidence>
<evidence type="ECO:0000256" key="2">
    <source>
        <dbReference type="ARBA" id="ARBA00022441"/>
    </source>
</evidence>
<evidence type="ECO:0000256" key="5">
    <source>
        <dbReference type="ARBA" id="ARBA00023004"/>
    </source>
</evidence>
<reference evidence="9 10" key="1">
    <citation type="submission" date="2016-07" db="EMBL/GenBank/DDBJ databases">
        <title>Pervasive Adenine N6-methylation of Active Genes in Fungi.</title>
        <authorList>
            <consortium name="DOE Joint Genome Institute"/>
            <person name="Mondo S.J."/>
            <person name="Dannebaum R.O."/>
            <person name="Kuo R.C."/>
            <person name="Labutti K."/>
            <person name="Haridas S."/>
            <person name="Kuo A."/>
            <person name="Salamov A."/>
            <person name="Ahrendt S.R."/>
            <person name="Lipzen A."/>
            <person name="Sullivan W."/>
            <person name="Andreopoulos W.B."/>
            <person name="Clum A."/>
            <person name="Lindquist E."/>
            <person name="Daum C."/>
            <person name="Ramamoorthy G.K."/>
            <person name="Gryganskyi A."/>
            <person name="Culley D."/>
            <person name="Magnuson J.K."/>
            <person name="James T.Y."/>
            <person name="O'Malley M.A."/>
            <person name="Stajich J.E."/>
            <person name="Spatafora J.W."/>
            <person name="Visel A."/>
            <person name="Grigoriev I.V."/>
        </authorList>
    </citation>
    <scope>NUCLEOTIDE SEQUENCE [LARGE SCALE GENOMIC DNA]</scope>
    <source>
        <strain evidence="9 10">NRRL 2496</strain>
    </source>
</reference>
<proteinExistence type="predicted"/>
<evidence type="ECO:0000256" key="3">
    <source>
        <dbReference type="ARBA" id="ARBA00022490"/>
    </source>
</evidence>
<sequence>MSLFSKLTKNNDKSIFPWSQRKFSGSSNSAALPRFGHGAVALSSDHIVIFGGIHRGSGKKDLFVVDSNNFSISSVSASGDIPSPRTFPGLASVRNHVILYGGEPTMPDDKWDPHVYTLNLNSKQWLRIRMEGHIPVERSQHSMVANDGIVYVWGGQRAGRYLSDLFALNTNTLSSNPQWEFISPHSEGPAARAGHVSVIYDNKMFIFGGTDGDHLYNDIWAFDLAARIWIQVPAVGYIPVPRTNSSAALVDGVMYIFGGRGPDGQDLGDLCAFRIRSQRWYMFQNMGPTPSARFGLSVTAVKEKMFVVGGEAGTGKLDDASLVYILDSAKIRYPPETAHMPPESDPTSPTHPQQQPYRSTMMMNNSQSTPVRSPPPAQPSPEQHQQPYPGSVSRNGTPSTMQRELDVNSPEPSSSAPLPISPNRTNTKSFAEPSHSQQAKPRHASMVPEAARRRTRATSPMPFNDVDTSMDSVRHHPANGPMSPSSITSSENERPMFHPEDTQPPRPAPRNTMNGITPPPRPSREGVNLTSSYRHTMAPEAVLAASDKMTDDRPSSHMPRQSEMAAPTRSVSPHSMPNGRHEAEVERSLSPQQLQPKSPHRAEQRKSNPAPGEDERASLLRELKARETMITEMKKKEQWWRTEVSLARKQRGSKPDPMDEEAQLIQFDSDDKHRLFEQLVSVKTELRRVKQSIVQQAQPMSVQVDQADRMRKAALQEAAYFKAKYQALKHQQTDELARLEAERQSELERRLAAALQENESNTRALQQAQQRATHDHSARVSAEERAREAHERAQEAQEAHQRALEEIANAHERAIKAEAQTREGAARIAELTAQLAQAKDLSETHITVARLEAAHLKARNEAAALKQQLAESMDDMARLRTLLSEREETLKETHRQLEDSEIQLGMMRDALNRKGLAASPQAAPSF</sequence>
<evidence type="ECO:0000256" key="1">
    <source>
        <dbReference type="ARBA" id="ARBA00004496"/>
    </source>
</evidence>
<comment type="caution">
    <text evidence="9">The sequence shown here is derived from an EMBL/GenBank/DDBJ whole genome shotgun (WGS) entry which is preliminary data.</text>
</comment>
<comment type="subcellular location">
    <subcellularLocation>
        <location evidence="1">Cytoplasm</location>
    </subcellularLocation>
</comment>
<dbReference type="SUPFAM" id="SSF117281">
    <property type="entry name" value="Kelch motif"/>
    <property type="match status" value="1"/>
</dbReference>
<dbReference type="OrthoDB" id="45365at2759"/>
<feature type="region of interest" description="Disordered" evidence="8">
    <location>
        <begin position="334"/>
        <end position="528"/>
    </location>
</feature>
<evidence type="ECO:0000256" key="4">
    <source>
        <dbReference type="ARBA" id="ARBA00022737"/>
    </source>
</evidence>
<dbReference type="PANTHER" id="PTHR47435:SF4">
    <property type="entry name" value="KELCH REPEAT PROTEIN (AFU_ORTHOLOGUE AFUA_5G12780)"/>
    <property type="match status" value="1"/>
</dbReference>
<dbReference type="OMA" id="THKTIYL"/>
<keyword evidence="2" id="KW-0880">Kelch repeat</keyword>
<feature type="compositionally biased region" description="Basic and acidic residues" evidence="8">
    <location>
        <begin position="772"/>
        <end position="801"/>
    </location>
</feature>
<dbReference type="Pfam" id="PF24681">
    <property type="entry name" value="Kelch_KLHDC2_KLHL20_DRC7"/>
    <property type="match status" value="1"/>
</dbReference>
<keyword evidence="6 7" id="KW-0175">Coiled coil</keyword>
<organism evidence="9 10">
    <name type="scientific">Syncephalastrum racemosum</name>
    <name type="common">Filamentous fungus</name>
    <dbReference type="NCBI Taxonomy" id="13706"/>
    <lineage>
        <taxon>Eukaryota</taxon>
        <taxon>Fungi</taxon>
        <taxon>Fungi incertae sedis</taxon>
        <taxon>Mucoromycota</taxon>
        <taxon>Mucoromycotina</taxon>
        <taxon>Mucoromycetes</taxon>
        <taxon>Mucorales</taxon>
        <taxon>Syncephalastraceae</taxon>
        <taxon>Syncephalastrum</taxon>
    </lineage>
</organism>
<feature type="region of interest" description="Disordered" evidence="8">
    <location>
        <begin position="546"/>
        <end position="617"/>
    </location>
</feature>
<dbReference type="InterPro" id="IPR006652">
    <property type="entry name" value="Kelch_1"/>
</dbReference>
<dbReference type="AlphaFoldDB" id="A0A1X2HMU4"/>
<dbReference type="EMBL" id="MCGN01000002">
    <property type="protein sequence ID" value="ORZ00677.1"/>
    <property type="molecule type" value="Genomic_DNA"/>
</dbReference>
<feature type="coiled-coil region" evidence="7">
    <location>
        <begin position="848"/>
        <end position="903"/>
    </location>
</feature>
<protein>
    <recommendedName>
        <fullName evidence="11">Galactose oxidase</fullName>
    </recommendedName>
</protein>
<accession>A0A1X2HMU4</accession>
<name>A0A1X2HMU4_SYNRA</name>
<dbReference type="Proteomes" id="UP000242180">
    <property type="component" value="Unassembled WGS sequence"/>
</dbReference>
<evidence type="ECO:0000256" key="8">
    <source>
        <dbReference type="SAM" id="MobiDB-lite"/>
    </source>
</evidence>
<evidence type="ECO:0000313" key="10">
    <source>
        <dbReference type="Proteomes" id="UP000242180"/>
    </source>
</evidence>
<feature type="compositionally biased region" description="Polar residues" evidence="8">
    <location>
        <begin position="392"/>
        <end position="402"/>
    </location>
</feature>
<dbReference type="Gene3D" id="2.120.10.80">
    <property type="entry name" value="Kelch-type beta propeller"/>
    <property type="match status" value="2"/>
</dbReference>
<dbReference type="InterPro" id="IPR015915">
    <property type="entry name" value="Kelch-typ_b-propeller"/>
</dbReference>
<feature type="compositionally biased region" description="Polar residues" evidence="8">
    <location>
        <begin position="410"/>
        <end position="439"/>
    </location>
</feature>
<evidence type="ECO:0000256" key="7">
    <source>
        <dbReference type="SAM" id="Coils"/>
    </source>
</evidence>
<dbReference type="PANTHER" id="PTHR47435">
    <property type="entry name" value="KELCH REPEAT PROTEIN (AFU_ORTHOLOGUE AFUA_5G12780)"/>
    <property type="match status" value="1"/>
</dbReference>
<keyword evidence="10" id="KW-1185">Reference proteome</keyword>
<keyword evidence="4" id="KW-0677">Repeat</keyword>
<dbReference type="FunFam" id="2.120.10.80:FF:000049">
    <property type="entry name" value="Cell polarity protein (Tea1)"/>
    <property type="match status" value="1"/>
</dbReference>
<dbReference type="SMART" id="SM00612">
    <property type="entry name" value="Kelch"/>
    <property type="match status" value="2"/>
</dbReference>
<feature type="region of interest" description="Disordered" evidence="8">
    <location>
        <begin position="756"/>
        <end position="801"/>
    </location>
</feature>
<dbReference type="GO" id="GO:0019760">
    <property type="term" value="P:glucosinolate metabolic process"/>
    <property type="evidence" value="ECO:0007669"/>
    <property type="project" value="UniProtKB-ARBA"/>
</dbReference>
<feature type="compositionally biased region" description="Basic and acidic residues" evidence="8">
    <location>
        <begin position="491"/>
        <end position="503"/>
    </location>
</feature>
<dbReference type="InParanoid" id="A0A1X2HMU4"/>
<evidence type="ECO:0000256" key="6">
    <source>
        <dbReference type="ARBA" id="ARBA00023054"/>
    </source>
</evidence>
<feature type="compositionally biased region" description="Polar residues" evidence="8">
    <location>
        <begin position="345"/>
        <end position="367"/>
    </location>
</feature>
<dbReference type="STRING" id="13706.A0A1X2HMU4"/>
<evidence type="ECO:0000313" key="9">
    <source>
        <dbReference type="EMBL" id="ORZ00677.1"/>
    </source>
</evidence>
<keyword evidence="5" id="KW-0408">Iron</keyword>
<dbReference type="GO" id="GO:0005737">
    <property type="term" value="C:cytoplasm"/>
    <property type="evidence" value="ECO:0007669"/>
    <property type="project" value="UniProtKB-SubCell"/>
</dbReference>